<name>A0ABQ2DGA1_9DEIO</name>
<accession>A0ABQ2DGA1</accession>
<comment type="caution">
    <text evidence="1">The sequence shown here is derived from an EMBL/GenBank/DDBJ whole genome shotgun (WGS) entry which is preliminary data.</text>
</comment>
<keyword evidence="2" id="KW-1185">Reference proteome</keyword>
<evidence type="ECO:0000313" key="2">
    <source>
        <dbReference type="Proteomes" id="UP000632222"/>
    </source>
</evidence>
<reference evidence="2" key="1">
    <citation type="journal article" date="2019" name="Int. J. Syst. Evol. Microbiol.">
        <title>The Global Catalogue of Microorganisms (GCM) 10K type strain sequencing project: providing services to taxonomists for standard genome sequencing and annotation.</title>
        <authorList>
            <consortium name="The Broad Institute Genomics Platform"/>
            <consortium name="The Broad Institute Genome Sequencing Center for Infectious Disease"/>
            <person name="Wu L."/>
            <person name="Ma J."/>
        </authorList>
    </citation>
    <scope>NUCLEOTIDE SEQUENCE [LARGE SCALE GENOMIC DNA]</scope>
    <source>
        <strain evidence="2">JCM 14370</strain>
    </source>
</reference>
<gene>
    <name evidence="1" type="ORF">GCM10008938_44300</name>
</gene>
<evidence type="ECO:0000313" key="1">
    <source>
        <dbReference type="EMBL" id="GGJ53414.1"/>
    </source>
</evidence>
<protein>
    <submittedName>
        <fullName evidence="1">Uncharacterized protein</fullName>
    </submittedName>
</protein>
<organism evidence="1 2">
    <name type="scientific">Deinococcus roseus</name>
    <dbReference type="NCBI Taxonomy" id="392414"/>
    <lineage>
        <taxon>Bacteria</taxon>
        <taxon>Thermotogati</taxon>
        <taxon>Deinococcota</taxon>
        <taxon>Deinococci</taxon>
        <taxon>Deinococcales</taxon>
        <taxon>Deinococcaceae</taxon>
        <taxon>Deinococcus</taxon>
    </lineage>
</organism>
<dbReference type="Proteomes" id="UP000632222">
    <property type="component" value="Unassembled WGS sequence"/>
</dbReference>
<dbReference type="EMBL" id="BMOD01000027">
    <property type="protein sequence ID" value="GGJ53414.1"/>
    <property type="molecule type" value="Genomic_DNA"/>
</dbReference>
<proteinExistence type="predicted"/>
<sequence>MSFLDLQIVHGVGFLDGVDILDFTENAIGLFEFVPHLEVPCPDPLVAQVRVALRFGSGFTV</sequence>